<dbReference type="RefSeq" id="WP_169498278.1">
    <property type="nucleotide sequence ID" value="NZ_JABBFZ010000007.1"/>
</dbReference>
<comment type="caution">
    <text evidence="2">The sequence shown here is derived from an EMBL/GenBank/DDBJ whole genome shotgun (WGS) entry which is preliminary data.</text>
</comment>
<keyword evidence="1" id="KW-0472">Membrane</keyword>
<organism evidence="2 3">
    <name type="scientific">Paraburkholderia antibiotica</name>
    <dbReference type="NCBI Taxonomy" id="2728839"/>
    <lineage>
        <taxon>Bacteria</taxon>
        <taxon>Pseudomonadati</taxon>
        <taxon>Pseudomonadota</taxon>
        <taxon>Betaproteobacteria</taxon>
        <taxon>Burkholderiales</taxon>
        <taxon>Burkholderiaceae</taxon>
        <taxon>Paraburkholderia</taxon>
    </lineage>
</organism>
<reference evidence="2 3" key="1">
    <citation type="submission" date="2020-04" db="EMBL/GenBank/DDBJ databases">
        <title>Paraburkholderia sp. G-4-1-8 isolated from soil.</title>
        <authorList>
            <person name="Dahal R.H."/>
        </authorList>
    </citation>
    <scope>NUCLEOTIDE SEQUENCE [LARGE SCALE GENOMIC DNA]</scope>
    <source>
        <strain evidence="2 3">G-4-1-8</strain>
    </source>
</reference>
<keyword evidence="1" id="KW-1133">Transmembrane helix</keyword>
<keyword evidence="1" id="KW-0812">Transmembrane</keyword>
<dbReference type="Proteomes" id="UP000583127">
    <property type="component" value="Unassembled WGS sequence"/>
</dbReference>
<evidence type="ECO:0000313" key="3">
    <source>
        <dbReference type="Proteomes" id="UP000583127"/>
    </source>
</evidence>
<name>A0A7X9X5V4_9BURK</name>
<gene>
    <name evidence="2" type="ORF">HHL14_14345</name>
</gene>
<protein>
    <submittedName>
        <fullName evidence="2">Uncharacterized protein</fullName>
    </submittedName>
</protein>
<proteinExistence type="predicted"/>
<evidence type="ECO:0000313" key="2">
    <source>
        <dbReference type="EMBL" id="NML32011.1"/>
    </source>
</evidence>
<feature type="transmembrane region" description="Helical" evidence="1">
    <location>
        <begin position="63"/>
        <end position="87"/>
    </location>
</feature>
<evidence type="ECO:0000256" key="1">
    <source>
        <dbReference type="SAM" id="Phobius"/>
    </source>
</evidence>
<dbReference type="EMBL" id="JABBFZ010000007">
    <property type="protein sequence ID" value="NML32011.1"/>
    <property type="molecule type" value="Genomic_DNA"/>
</dbReference>
<accession>A0A7X9X5V4</accession>
<keyword evidence="3" id="KW-1185">Reference proteome</keyword>
<dbReference type="AlphaFoldDB" id="A0A7X9X5V4"/>
<sequence>MMQSPIKRISICFALALVMTLPVGFGIARLGAYEWLDSDAGFRLLRPLFDAFDAHGCEGYSDVIVGTLLVVSFVLSLVFVVAGWAIVRRSRRKRRSTVESR</sequence>